<proteinExistence type="predicted"/>
<sequence>MLFLFCMGLVQALGAVLYVKWAREGKVYDGSFCTTQGVIQQFGEAGVAMTTTAITVHTFVSVFWRVGVHYRPTAYGVVALIWTFVALFVGISAGVHRRGEDVHDTPTPVRPLLSPVLHVFPILTGKITGAGLPLRRPAHEMALPRAPALDEPRLAARPRHARVRLPSSLHLPPADRRAPPDRYPAVHSVLVLPLRIVRWVTFRTGSAPSAATFVVIFLFSLSGACNDLDNLSTDPPPIFKGQKSCVGSYREDDDVDMEMGGRKAETVPAYIDEVAEPVENVPLRAKLSLLEAGEDAGTNTSSVAKDERQEPSLDPAPSMGGAGHEDEALPLAGQALGVVVPEVVGIRIIRERGTFFLLSVRLGRASDLRSERTDALPANRPCRGLAMEHLGVDITVHGPRDNLDIHGLLFGPLLSPLLQNNSC</sequence>
<keyword evidence="2" id="KW-1185">Reference proteome</keyword>
<name>A0ACB8SR79_9AGAM</name>
<comment type="caution">
    <text evidence="1">The sequence shown here is derived from an EMBL/GenBank/DDBJ whole genome shotgun (WGS) entry which is preliminary data.</text>
</comment>
<evidence type="ECO:0000313" key="2">
    <source>
        <dbReference type="Proteomes" id="UP000814140"/>
    </source>
</evidence>
<organism evidence="1 2">
    <name type="scientific">Artomyces pyxidatus</name>
    <dbReference type="NCBI Taxonomy" id="48021"/>
    <lineage>
        <taxon>Eukaryota</taxon>
        <taxon>Fungi</taxon>
        <taxon>Dikarya</taxon>
        <taxon>Basidiomycota</taxon>
        <taxon>Agaricomycotina</taxon>
        <taxon>Agaricomycetes</taxon>
        <taxon>Russulales</taxon>
        <taxon>Auriscalpiaceae</taxon>
        <taxon>Artomyces</taxon>
    </lineage>
</organism>
<evidence type="ECO:0000313" key="1">
    <source>
        <dbReference type="EMBL" id="KAI0059014.1"/>
    </source>
</evidence>
<dbReference type="Proteomes" id="UP000814140">
    <property type="component" value="Unassembled WGS sequence"/>
</dbReference>
<accession>A0ACB8SR79</accession>
<reference evidence="1" key="1">
    <citation type="submission" date="2021-03" db="EMBL/GenBank/DDBJ databases">
        <authorList>
            <consortium name="DOE Joint Genome Institute"/>
            <person name="Ahrendt S."/>
            <person name="Looney B.P."/>
            <person name="Miyauchi S."/>
            <person name="Morin E."/>
            <person name="Drula E."/>
            <person name="Courty P.E."/>
            <person name="Chicoki N."/>
            <person name="Fauchery L."/>
            <person name="Kohler A."/>
            <person name="Kuo A."/>
            <person name="Labutti K."/>
            <person name="Pangilinan J."/>
            <person name="Lipzen A."/>
            <person name="Riley R."/>
            <person name="Andreopoulos W."/>
            <person name="He G."/>
            <person name="Johnson J."/>
            <person name="Barry K.W."/>
            <person name="Grigoriev I.V."/>
            <person name="Nagy L."/>
            <person name="Hibbett D."/>
            <person name="Henrissat B."/>
            <person name="Matheny P.B."/>
            <person name="Labbe J."/>
            <person name="Martin F."/>
        </authorList>
    </citation>
    <scope>NUCLEOTIDE SEQUENCE</scope>
    <source>
        <strain evidence="1">HHB10654</strain>
    </source>
</reference>
<gene>
    <name evidence="1" type="ORF">BV25DRAFT_1993933</name>
</gene>
<protein>
    <submittedName>
        <fullName evidence="1">Uncharacterized protein</fullName>
    </submittedName>
</protein>
<reference evidence="1" key="2">
    <citation type="journal article" date="2022" name="New Phytol.">
        <title>Evolutionary transition to the ectomycorrhizal habit in the genomes of a hyperdiverse lineage of mushroom-forming fungi.</title>
        <authorList>
            <person name="Looney B."/>
            <person name="Miyauchi S."/>
            <person name="Morin E."/>
            <person name="Drula E."/>
            <person name="Courty P.E."/>
            <person name="Kohler A."/>
            <person name="Kuo A."/>
            <person name="LaButti K."/>
            <person name="Pangilinan J."/>
            <person name="Lipzen A."/>
            <person name="Riley R."/>
            <person name="Andreopoulos W."/>
            <person name="He G."/>
            <person name="Johnson J."/>
            <person name="Nolan M."/>
            <person name="Tritt A."/>
            <person name="Barry K.W."/>
            <person name="Grigoriev I.V."/>
            <person name="Nagy L.G."/>
            <person name="Hibbett D."/>
            <person name="Henrissat B."/>
            <person name="Matheny P.B."/>
            <person name="Labbe J."/>
            <person name="Martin F.M."/>
        </authorList>
    </citation>
    <scope>NUCLEOTIDE SEQUENCE</scope>
    <source>
        <strain evidence="1">HHB10654</strain>
    </source>
</reference>
<dbReference type="EMBL" id="MU277230">
    <property type="protein sequence ID" value="KAI0059014.1"/>
    <property type="molecule type" value="Genomic_DNA"/>
</dbReference>